<protein>
    <submittedName>
        <fullName evidence="2">Uncharacterized protein</fullName>
    </submittedName>
</protein>
<evidence type="ECO:0000256" key="1">
    <source>
        <dbReference type="SAM" id="MobiDB-lite"/>
    </source>
</evidence>
<reference evidence="2 3" key="1">
    <citation type="submission" date="2017-03" db="EMBL/GenBank/DDBJ databases">
        <title>Genome of the blue death feigning beetle - Asbolus verrucosus.</title>
        <authorList>
            <person name="Rider S.D."/>
        </authorList>
    </citation>
    <scope>NUCLEOTIDE SEQUENCE [LARGE SCALE GENOMIC DNA]</scope>
    <source>
        <strain evidence="2">Butters</strain>
        <tissue evidence="2">Head and leg muscle</tissue>
    </source>
</reference>
<sequence length="279" mass="30863">MATQEDRSLSSGMSFPRWMKTKMNDRLDFEQSAFSPTELDDSFIYYYRNKTRGFSEPPKTIATTANLVENQQSYTAPINGNKPDFSKHTPSCQKYLKNSADNTTAQLVKYPSATKVKSSGTDDGFKGEAAMCGTSVIRVAHQMVAGKVIRGFNIQTKNDCDLPPEGFNPSLRRGSKSLPASPLSSPTSSPKSTRRVNKYFTGPFVDTENHGSWILSNLLSKRQTLSQSVGYIAEEDATNVKTVSSTTSVDDVSDGKKSQIFIPKPSELREMNFWSPTSM</sequence>
<comment type="caution">
    <text evidence="2">The sequence shown here is derived from an EMBL/GenBank/DDBJ whole genome shotgun (WGS) entry which is preliminary data.</text>
</comment>
<organism evidence="2 3">
    <name type="scientific">Asbolus verrucosus</name>
    <name type="common">Desert ironclad beetle</name>
    <dbReference type="NCBI Taxonomy" id="1661398"/>
    <lineage>
        <taxon>Eukaryota</taxon>
        <taxon>Metazoa</taxon>
        <taxon>Ecdysozoa</taxon>
        <taxon>Arthropoda</taxon>
        <taxon>Hexapoda</taxon>
        <taxon>Insecta</taxon>
        <taxon>Pterygota</taxon>
        <taxon>Neoptera</taxon>
        <taxon>Endopterygota</taxon>
        <taxon>Coleoptera</taxon>
        <taxon>Polyphaga</taxon>
        <taxon>Cucujiformia</taxon>
        <taxon>Tenebrionidae</taxon>
        <taxon>Pimeliinae</taxon>
        <taxon>Asbolus</taxon>
    </lineage>
</organism>
<name>A0A482VFP6_ASBVE</name>
<gene>
    <name evidence="2" type="ORF">BDFB_001054</name>
</gene>
<evidence type="ECO:0000313" key="3">
    <source>
        <dbReference type="Proteomes" id="UP000292052"/>
    </source>
</evidence>
<dbReference type="Proteomes" id="UP000292052">
    <property type="component" value="Unassembled WGS sequence"/>
</dbReference>
<dbReference type="AlphaFoldDB" id="A0A482VFP6"/>
<feature type="region of interest" description="Disordered" evidence="1">
    <location>
        <begin position="159"/>
        <end position="195"/>
    </location>
</feature>
<accession>A0A482VFP6</accession>
<feature type="compositionally biased region" description="Low complexity" evidence="1">
    <location>
        <begin position="176"/>
        <end position="191"/>
    </location>
</feature>
<dbReference type="OrthoDB" id="8192147at2759"/>
<keyword evidence="3" id="KW-1185">Reference proteome</keyword>
<proteinExistence type="predicted"/>
<evidence type="ECO:0000313" key="2">
    <source>
        <dbReference type="EMBL" id="RZC18418.1"/>
    </source>
</evidence>
<dbReference type="EMBL" id="QDEB01104130">
    <property type="protein sequence ID" value="RZC18418.1"/>
    <property type="molecule type" value="Genomic_DNA"/>
</dbReference>